<accession>A0A3P7JEB2</accession>
<feature type="region of interest" description="Disordered" evidence="1">
    <location>
        <begin position="1"/>
        <end position="36"/>
    </location>
</feature>
<gene>
    <name evidence="2" type="ORF">SVUK_LOCUS13367</name>
</gene>
<dbReference type="AlphaFoldDB" id="A0A3P7JEB2"/>
<reference evidence="2 3" key="1">
    <citation type="submission" date="2018-11" db="EMBL/GenBank/DDBJ databases">
        <authorList>
            <consortium name="Pathogen Informatics"/>
        </authorList>
    </citation>
    <scope>NUCLEOTIDE SEQUENCE [LARGE SCALE GENOMIC DNA]</scope>
</reference>
<evidence type="ECO:0000256" key="1">
    <source>
        <dbReference type="SAM" id="MobiDB-lite"/>
    </source>
</evidence>
<evidence type="ECO:0000313" key="2">
    <source>
        <dbReference type="EMBL" id="VDM78369.1"/>
    </source>
</evidence>
<dbReference type="EMBL" id="UYYB01101714">
    <property type="protein sequence ID" value="VDM78369.1"/>
    <property type="molecule type" value="Genomic_DNA"/>
</dbReference>
<dbReference type="Proteomes" id="UP000270094">
    <property type="component" value="Unassembled WGS sequence"/>
</dbReference>
<name>A0A3P7JEB2_STRVU</name>
<sequence length="77" mass="8362">MVCSKTKNGKASGPDDQANSENNADGSVRHGLQSSSITPLKLRACPMIGQRAPRLRLFNVSEIPADEPHFKDLRKSS</sequence>
<evidence type="ECO:0000313" key="3">
    <source>
        <dbReference type="Proteomes" id="UP000270094"/>
    </source>
</evidence>
<proteinExistence type="predicted"/>
<keyword evidence="3" id="KW-1185">Reference proteome</keyword>
<organism evidence="2 3">
    <name type="scientific">Strongylus vulgaris</name>
    <name type="common">Blood worm</name>
    <dbReference type="NCBI Taxonomy" id="40348"/>
    <lineage>
        <taxon>Eukaryota</taxon>
        <taxon>Metazoa</taxon>
        <taxon>Ecdysozoa</taxon>
        <taxon>Nematoda</taxon>
        <taxon>Chromadorea</taxon>
        <taxon>Rhabditida</taxon>
        <taxon>Rhabditina</taxon>
        <taxon>Rhabditomorpha</taxon>
        <taxon>Strongyloidea</taxon>
        <taxon>Strongylidae</taxon>
        <taxon>Strongylus</taxon>
    </lineage>
</organism>
<protein>
    <submittedName>
        <fullName evidence="2">Uncharacterized protein</fullName>
    </submittedName>
</protein>